<dbReference type="PANTHER" id="PTHR30250">
    <property type="entry name" value="PST FAMILY PREDICTED COLANIC ACID TRANSPORTER"/>
    <property type="match status" value="1"/>
</dbReference>
<feature type="transmembrane region" description="Helical" evidence="6">
    <location>
        <begin position="115"/>
        <end position="135"/>
    </location>
</feature>
<keyword evidence="8" id="KW-1185">Reference proteome</keyword>
<dbReference type="RefSeq" id="WP_133642777.1">
    <property type="nucleotide sequence ID" value="NZ_SNYI01000001.1"/>
</dbReference>
<feature type="transmembrane region" description="Helical" evidence="6">
    <location>
        <begin position="79"/>
        <end position="100"/>
    </location>
</feature>
<evidence type="ECO:0000256" key="5">
    <source>
        <dbReference type="ARBA" id="ARBA00023136"/>
    </source>
</evidence>
<sequence length="486" mass="55702">MSLFQKLFKQTFIYGLATVLPRMLSFILVPLYTRVMPPGAYGEVTLIFAWFAIFNVILSYGMETAFFRFYNKEEQKKEVVSTALISLLTSTALFVLLGFLLSDQLVSILNIDPEYFNYFIFILGLDALSIVPFAWLRANEKPMKYAVVKIINVMINLGLNVFFLLLLPKLARGETSVFDSLYVPDYEISYIFISNLVASAVTLLIMSRLYFRRPYIFNKRMFNSMMRYGLPVMIAGIAFTINEVFDRILLSELLPEDIAKSEIGKYSACYKLALFMTLFATAFRLGIEPFFFSHANSENPQKAYAQITNYFVVLGSVILLAVVVYADILKVIIIDKAYWEAMPVVPIIVLAGFCLGIYHNLSVWYKVTDRTRFGAIISIVGAVITILINVLFIPTIGYYASAIATLAAYATMLGLSFYFGQRYYPVPYNFRKIIFYGSISVLFSVLSFYVFDRNLIVGTILFLVFLFLVYRLEKERLQQIFLKQFR</sequence>
<comment type="subcellular location">
    <subcellularLocation>
        <location evidence="1">Cell membrane</location>
        <topology evidence="1">Multi-pass membrane protein</topology>
    </subcellularLocation>
</comment>
<comment type="caution">
    <text evidence="7">The sequence shown here is derived from an EMBL/GenBank/DDBJ whole genome shotgun (WGS) entry which is preliminary data.</text>
</comment>
<feature type="transmembrane region" description="Helical" evidence="6">
    <location>
        <begin position="338"/>
        <end position="361"/>
    </location>
</feature>
<protein>
    <submittedName>
        <fullName evidence="7">O-antigen/teichoic acid export membrane protein</fullName>
    </submittedName>
</protein>
<feature type="transmembrane region" description="Helical" evidence="6">
    <location>
        <begin position="44"/>
        <end position="67"/>
    </location>
</feature>
<evidence type="ECO:0000256" key="1">
    <source>
        <dbReference type="ARBA" id="ARBA00004651"/>
    </source>
</evidence>
<feature type="transmembrane region" description="Helical" evidence="6">
    <location>
        <begin position="373"/>
        <end position="392"/>
    </location>
</feature>
<accession>A0A4R6TNQ1</accession>
<organism evidence="7 8">
    <name type="scientific">Zeaxanthinibacter enoshimensis</name>
    <dbReference type="NCBI Taxonomy" id="392009"/>
    <lineage>
        <taxon>Bacteria</taxon>
        <taxon>Pseudomonadati</taxon>
        <taxon>Bacteroidota</taxon>
        <taxon>Flavobacteriia</taxon>
        <taxon>Flavobacteriales</taxon>
        <taxon>Flavobacteriaceae</taxon>
        <taxon>Zeaxanthinibacter</taxon>
    </lineage>
</organism>
<dbReference type="PANTHER" id="PTHR30250:SF11">
    <property type="entry name" value="O-ANTIGEN TRANSPORTER-RELATED"/>
    <property type="match status" value="1"/>
</dbReference>
<dbReference type="GO" id="GO:0005886">
    <property type="term" value="C:plasma membrane"/>
    <property type="evidence" value="ECO:0007669"/>
    <property type="project" value="UniProtKB-SubCell"/>
</dbReference>
<feature type="transmembrane region" description="Helical" evidence="6">
    <location>
        <begin position="12"/>
        <end position="32"/>
    </location>
</feature>
<evidence type="ECO:0000256" key="3">
    <source>
        <dbReference type="ARBA" id="ARBA00022692"/>
    </source>
</evidence>
<reference evidence="7 8" key="1">
    <citation type="submission" date="2019-03" db="EMBL/GenBank/DDBJ databases">
        <title>Genomic Encyclopedia of Archaeal and Bacterial Type Strains, Phase II (KMG-II): from individual species to whole genera.</title>
        <authorList>
            <person name="Goeker M."/>
        </authorList>
    </citation>
    <scope>NUCLEOTIDE SEQUENCE [LARGE SCALE GENOMIC DNA]</scope>
    <source>
        <strain evidence="7 8">DSM 18435</strain>
    </source>
</reference>
<evidence type="ECO:0000256" key="2">
    <source>
        <dbReference type="ARBA" id="ARBA00022475"/>
    </source>
</evidence>
<feature type="transmembrane region" description="Helical" evidence="6">
    <location>
        <begin position="455"/>
        <end position="472"/>
    </location>
</feature>
<keyword evidence="4 6" id="KW-1133">Transmembrane helix</keyword>
<keyword evidence="2" id="KW-1003">Cell membrane</keyword>
<dbReference type="Pfam" id="PF01943">
    <property type="entry name" value="Polysacc_synt"/>
    <property type="match status" value="1"/>
</dbReference>
<keyword evidence="3 6" id="KW-0812">Transmembrane</keyword>
<feature type="transmembrane region" description="Helical" evidence="6">
    <location>
        <begin position="147"/>
        <end position="168"/>
    </location>
</feature>
<dbReference type="Proteomes" id="UP000295468">
    <property type="component" value="Unassembled WGS sequence"/>
</dbReference>
<dbReference type="InterPro" id="IPR050833">
    <property type="entry name" value="Poly_Biosynth_Transport"/>
</dbReference>
<dbReference type="InterPro" id="IPR002797">
    <property type="entry name" value="Polysacc_synth"/>
</dbReference>
<evidence type="ECO:0000256" key="4">
    <source>
        <dbReference type="ARBA" id="ARBA00022989"/>
    </source>
</evidence>
<dbReference type="OrthoDB" id="9814608at2"/>
<gene>
    <name evidence="7" type="ORF">CLV82_0573</name>
</gene>
<feature type="transmembrane region" description="Helical" evidence="6">
    <location>
        <begin position="228"/>
        <end position="250"/>
    </location>
</feature>
<feature type="transmembrane region" description="Helical" evidence="6">
    <location>
        <begin position="307"/>
        <end position="326"/>
    </location>
</feature>
<keyword evidence="5 6" id="KW-0472">Membrane</keyword>
<feature type="transmembrane region" description="Helical" evidence="6">
    <location>
        <begin position="188"/>
        <end position="207"/>
    </location>
</feature>
<dbReference type="EMBL" id="SNYI01000001">
    <property type="protein sequence ID" value="TDQ32740.1"/>
    <property type="molecule type" value="Genomic_DNA"/>
</dbReference>
<feature type="transmembrane region" description="Helical" evidence="6">
    <location>
        <begin position="270"/>
        <end position="287"/>
    </location>
</feature>
<name>A0A4R6TNQ1_9FLAO</name>
<feature type="transmembrane region" description="Helical" evidence="6">
    <location>
        <begin position="433"/>
        <end position="449"/>
    </location>
</feature>
<proteinExistence type="predicted"/>
<evidence type="ECO:0000313" key="8">
    <source>
        <dbReference type="Proteomes" id="UP000295468"/>
    </source>
</evidence>
<feature type="transmembrane region" description="Helical" evidence="6">
    <location>
        <begin position="398"/>
        <end position="421"/>
    </location>
</feature>
<evidence type="ECO:0000256" key="6">
    <source>
        <dbReference type="SAM" id="Phobius"/>
    </source>
</evidence>
<evidence type="ECO:0000313" key="7">
    <source>
        <dbReference type="EMBL" id="TDQ32740.1"/>
    </source>
</evidence>
<dbReference type="AlphaFoldDB" id="A0A4R6TNQ1"/>